<evidence type="ECO:0000256" key="1">
    <source>
        <dbReference type="SAM" id="SignalP"/>
    </source>
</evidence>
<dbReference type="PANTHER" id="PTHR30632:SF11">
    <property type="entry name" value="BLR4797 PROTEIN"/>
    <property type="match status" value="1"/>
</dbReference>
<keyword evidence="1" id="KW-0732">Signal</keyword>
<name>A0ABX0YIU1_9PSED</name>
<dbReference type="Gene3D" id="3.40.190.10">
    <property type="entry name" value="Periplasmic binding protein-like II"/>
    <property type="match status" value="2"/>
</dbReference>
<reference evidence="2 3" key="1">
    <citation type="submission" date="2020-03" db="EMBL/GenBank/DDBJ databases">
        <authorList>
            <person name="Wang L."/>
            <person name="He N."/>
            <person name="Li Y."/>
            <person name="Fang Y."/>
            <person name="Zhang F."/>
        </authorList>
    </citation>
    <scope>NUCLEOTIDE SEQUENCE [LARGE SCALE GENOMIC DNA]</scope>
    <source>
        <strain evidence="3">hsmgli-8</strain>
    </source>
</reference>
<sequence>MIKTRNTPLLLSTSLVGLLTFSQLVDAAELKVIASGALKGAMAHLQPAYEKASGNTLAISWGPSMGESPESIPQRIKHHEPMDLAIMASETLDLLAPSGAFDLTTRRDIADSPIGVGVPHGHAHPDISTVAALKAALRGADKVAYSQGASGVFIRSELFQRLGIAEQLKGKTLEVQGKELVGTALARGEADIGMQQVSELKVTPGVDYLGPLPKEVQKVSRFCATVASQTSNAVVAREFVQFLASPAAHQLLTESGLEPVQNSSNQGAKQ</sequence>
<protein>
    <submittedName>
        <fullName evidence="2">ABC transporter substrate-binding protein</fullName>
    </submittedName>
</protein>
<dbReference type="SUPFAM" id="SSF53850">
    <property type="entry name" value="Periplasmic binding protein-like II"/>
    <property type="match status" value="1"/>
</dbReference>
<proteinExistence type="predicted"/>
<feature type="chain" id="PRO_5045263996" evidence="1">
    <location>
        <begin position="28"/>
        <end position="270"/>
    </location>
</feature>
<evidence type="ECO:0000313" key="2">
    <source>
        <dbReference type="EMBL" id="NJP02259.1"/>
    </source>
</evidence>
<comment type="caution">
    <text evidence="2">The sequence shown here is derived from an EMBL/GenBank/DDBJ whole genome shotgun (WGS) entry which is preliminary data.</text>
</comment>
<accession>A0ABX0YIU1</accession>
<keyword evidence="3" id="KW-1185">Reference proteome</keyword>
<organism evidence="2 3">
    <name type="scientific">Pseudomonas quercus</name>
    <dbReference type="NCBI Taxonomy" id="2722792"/>
    <lineage>
        <taxon>Bacteria</taxon>
        <taxon>Pseudomonadati</taxon>
        <taxon>Pseudomonadota</taxon>
        <taxon>Gammaproteobacteria</taxon>
        <taxon>Pseudomonadales</taxon>
        <taxon>Pseudomonadaceae</taxon>
        <taxon>Pseudomonas</taxon>
    </lineage>
</organism>
<dbReference type="RefSeq" id="WP_168084845.1">
    <property type="nucleotide sequence ID" value="NZ_JAAVJI010000009.1"/>
</dbReference>
<dbReference type="EMBL" id="JAAVJI010000009">
    <property type="protein sequence ID" value="NJP02259.1"/>
    <property type="molecule type" value="Genomic_DNA"/>
</dbReference>
<evidence type="ECO:0000313" key="3">
    <source>
        <dbReference type="Proteomes" id="UP000746535"/>
    </source>
</evidence>
<dbReference type="InterPro" id="IPR050682">
    <property type="entry name" value="ModA/WtpA"/>
</dbReference>
<dbReference type="Pfam" id="PF13531">
    <property type="entry name" value="SBP_bac_11"/>
    <property type="match status" value="1"/>
</dbReference>
<dbReference type="PANTHER" id="PTHR30632">
    <property type="entry name" value="MOLYBDATE-BINDING PERIPLASMIC PROTEIN"/>
    <property type="match status" value="1"/>
</dbReference>
<dbReference type="Proteomes" id="UP000746535">
    <property type="component" value="Unassembled WGS sequence"/>
</dbReference>
<gene>
    <name evidence="2" type="ORF">HBH25_15530</name>
</gene>
<feature type="signal peptide" evidence="1">
    <location>
        <begin position="1"/>
        <end position="27"/>
    </location>
</feature>